<keyword evidence="3" id="KW-1185">Reference proteome</keyword>
<dbReference type="RefSeq" id="WP_057876108.1">
    <property type="nucleotide sequence ID" value="NZ_AYZD01000017.1"/>
</dbReference>
<dbReference type="Pfam" id="PF00583">
    <property type="entry name" value="Acetyltransf_1"/>
    <property type="match status" value="1"/>
</dbReference>
<dbReference type="PANTHER" id="PTHR43415">
    <property type="entry name" value="SPERMIDINE N(1)-ACETYLTRANSFERASE"/>
    <property type="match status" value="1"/>
</dbReference>
<evidence type="ECO:0000259" key="1">
    <source>
        <dbReference type="PROSITE" id="PS51186"/>
    </source>
</evidence>
<organism evidence="2 3">
    <name type="scientific">Liquorilactobacillus aquaticus DSM 21051</name>
    <dbReference type="NCBI Taxonomy" id="1423725"/>
    <lineage>
        <taxon>Bacteria</taxon>
        <taxon>Bacillati</taxon>
        <taxon>Bacillota</taxon>
        <taxon>Bacilli</taxon>
        <taxon>Lactobacillales</taxon>
        <taxon>Lactobacillaceae</taxon>
        <taxon>Liquorilactobacillus</taxon>
    </lineage>
</organism>
<reference evidence="2 3" key="1">
    <citation type="journal article" date="2015" name="Genome Announc.">
        <title>Expanding the biotechnology potential of lactobacilli through comparative genomics of 213 strains and associated genera.</title>
        <authorList>
            <person name="Sun Z."/>
            <person name="Harris H.M."/>
            <person name="McCann A."/>
            <person name="Guo C."/>
            <person name="Argimon S."/>
            <person name="Zhang W."/>
            <person name="Yang X."/>
            <person name="Jeffery I.B."/>
            <person name="Cooney J.C."/>
            <person name="Kagawa T.F."/>
            <person name="Liu W."/>
            <person name="Song Y."/>
            <person name="Salvetti E."/>
            <person name="Wrobel A."/>
            <person name="Rasinkangas P."/>
            <person name="Parkhill J."/>
            <person name="Rea M.C."/>
            <person name="O'Sullivan O."/>
            <person name="Ritari J."/>
            <person name="Douillard F.P."/>
            <person name="Paul Ross R."/>
            <person name="Yang R."/>
            <person name="Briner A.E."/>
            <person name="Felis G.E."/>
            <person name="de Vos W.M."/>
            <person name="Barrangou R."/>
            <person name="Klaenhammer T.R."/>
            <person name="Caufield P.W."/>
            <person name="Cui Y."/>
            <person name="Zhang H."/>
            <person name="O'Toole P.W."/>
        </authorList>
    </citation>
    <scope>NUCLEOTIDE SEQUENCE [LARGE SCALE GENOMIC DNA]</scope>
    <source>
        <strain evidence="2 3">DSM 21051</strain>
    </source>
</reference>
<gene>
    <name evidence="2" type="ORF">FC19_GL001097</name>
</gene>
<dbReference type="CDD" id="cd04301">
    <property type="entry name" value="NAT_SF"/>
    <property type="match status" value="1"/>
</dbReference>
<name>A0A0R2CVZ3_9LACO</name>
<dbReference type="InterPro" id="IPR016181">
    <property type="entry name" value="Acyl_CoA_acyltransferase"/>
</dbReference>
<dbReference type="PROSITE" id="PS51186">
    <property type="entry name" value="GNAT"/>
    <property type="match status" value="1"/>
</dbReference>
<protein>
    <recommendedName>
        <fullName evidence="1">N-acetyltransferase domain-containing protein</fullName>
    </recommendedName>
</protein>
<dbReference type="PATRIC" id="fig|1423725.3.peg.1131"/>
<dbReference type="PANTHER" id="PTHR43415:SF3">
    <property type="entry name" value="GNAT-FAMILY ACETYLTRANSFERASE"/>
    <property type="match status" value="1"/>
</dbReference>
<dbReference type="GO" id="GO:0016747">
    <property type="term" value="F:acyltransferase activity, transferring groups other than amino-acyl groups"/>
    <property type="evidence" value="ECO:0007669"/>
    <property type="project" value="InterPro"/>
</dbReference>
<sequence>MNFEYRVPQKEDVSNLWQLMNQLDNETQSMMYEPNERGKLSSSLQPLEKVIARANEKIDFLEVASENDKLVGYLSAERGNPRRIQHSAYLVIGIISGYQGKGIGSKLFYDLDKWARNNAIKRLELTVMQNNVIARHLYAKNGFITEGIRKCSMFVNGQYVNEYYMAKIL</sequence>
<dbReference type="SUPFAM" id="SSF55729">
    <property type="entry name" value="Acyl-CoA N-acyltransferases (Nat)"/>
    <property type="match status" value="1"/>
</dbReference>
<dbReference type="STRING" id="1423725.FC19_GL001097"/>
<proteinExistence type="predicted"/>
<dbReference type="EMBL" id="AYZD01000017">
    <property type="protein sequence ID" value="KRM96031.1"/>
    <property type="molecule type" value="Genomic_DNA"/>
</dbReference>
<feature type="domain" description="N-acetyltransferase" evidence="1">
    <location>
        <begin position="3"/>
        <end position="169"/>
    </location>
</feature>
<dbReference type="AlphaFoldDB" id="A0A0R2CVZ3"/>
<evidence type="ECO:0000313" key="3">
    <source>
        <dbReference type="Proteomes" id="UP000051015"/>
    </source>
</evidence>
<comment type="caution">
    <text evidence="2">The sequence shown here is derived from an EMBL/GenBank/DDBJ whole genome shotgun (WGS) entry which is preliminary data.</text>
</comment>
<dbReference type="Proteomes" id="UP000051015">
    <property type="component" value="Unassembled WGS sequence"/>
</dbReference>
<evidence type="ECO:0000313" key="2">
    <source>
        <dbReference type="EMBL" id="KRM96031.1"/>
    </source>
</evidence>
<dbReference type="Gene3D" id="3.40.630.30">
    <property type="match status" value="1"/>
</dbReference>
<dbReference type="OrthoDB" id="948250at2"/>
<dbReference type="InterPro" id="IPR000182">
    <property type="entry name" value="GNAT_dom"/>
</dbReference>
<accession>A0A0R2CVZ3</accession>